<dbReference type="Proteomes" id="UP000037460">
    <property type="component" value="Unassembled WGS sequence"/>
</dbReference>
<accession>A0A0M0JZ99</accession>
<evidence type="ECO:0000313" key="2">
    <source>
        <dbReference type="EMBL" id="KOO31951.1"/>
    </source>
</evidence>
<protein>
    <submittedName>
        <fullName evidence="2">Uncharacterized protein</fullName>
    </submittedName>
</protein>
<proteinExistence type="predicted"/>
<comment type="caution">
    <text evidence="2">The sequence shown here is derived from an EMBL/GenBank/DDBJ whole genome shotgun (WGS) entry which is preliminary data.</text>
</comment>
<reference evidence="3" key="1">
    <citation type="journal article" date="2015" name="PLoS Genet.">
        <title>Genome Sequence and Transcriptome Analyses of Chrysochromulina tobin: Metabolic Tools for Enhanced Algal Fitness in the Prominent Order Prymnesiales (Haptophyceae).</title>
        <authorList>
            <person name="Hovde B.T."/>
            <person name="Deodato C.R."/>
            <person name="Hunsperger H.M."/>
            <person name="Ryken S.A."/>
            <person name="Yost W."/>
            <person name="Jha R.K."/>
            <person name="Patterson J."/>
            <person name="Monnat R.J. Jr."/>
            <person name="Barlow S.B."/>
            <person name="Starkenburg S.R."/>
            <person name="Cattolico R.A."/>
        </authorList>
    </citation>
    <scope>NUCLEOTIDE SEQUENCE</scope>
    <source>
        <strain evidence="3">CCMP291</strain>
    </source>
</reference>
<dbReference type="EMBL" id="JWZX01001885">
    <property type="protein sequence ID" value="KOO31951.1"/>
    <property type="molecule type" value="Genomic_DNA"/>
</dbReference>
<sequence length="159" mass="16480">MAAAEEDAKMATEATASPTAAATVSTSGAATGAAAAGGGTSAGAPAMASPLASLQLCLHELLHAILSFLLRLNEGGGSARLRSTGHGLVHALLPLAAEPFFGCLHKTVQAILAILLRALLCRLRAAAWTRLLRLPPRPSQLRRSRRPEQPTRRHSARGL</sequence>
<evidence type="ECO:0000256" key="1">
    <source>
        <dbReference type="SAM" id="MobiDB-lite"/>
    </source>
</evidence>
<keyword evidence="3" id="KW-1185">Reference proteome</keyword>
<evidence type="ECO:0000313" key="3">
    <source>
        <dbReference type="Proteomes" id="UP000037460"/>
    </source>
</evidence>
<dbReference type="AlphaFoldDB" id="A0A0M0JZ99"/>
<feature type="region of interest" description="Disordered" evidence="1">
    <location>
        <begin position="139"/>
        <end position="159"/>
    </location>
</feature>
<organism evidence="2 3">
    <name type="scientific">Chrysochromulina tobinii</name>
    <dbReference type="NCBI Taxonomy" id="1460289"/>
    <lineage>
        <taxon>Eukaryota</taxon>
        <taxon>Haptista</taxon>
        <taxon>Haptophyta</taxon>
        <taxon>Prymnesiophyceae</taxon>
        <taxon>Prymnesiales</taxon>
        <taxon>Chrysochromulinaceae</taxon>
        <taxon>Chrysochromulina</taxon>
    </lineage>
</organism>
<gene>
    <name evidence="2" type="ORF">Ctob_016571</name>
</gene>
<name>A0A0M0JZ99_9EUKA</name>